<dbReference type="Proteomes" id="UP001153331">
    <property type="component" value="Unassembled WGS sequence"/>
</dbReference>
<reference evidence="1" key="1">
    <citation type="submission" date="2022-11" db="EMBL/GenBank/DDBJ databases">
        <title>Genome Sequence of Boeremia exigua.</title>
        <authorList>
            <person name="Buettner E."/>
        </authorList>
    </citation>
    <scope>NUCLEOTIDE SEQUENCE</scope>
    <source>
        <strain evidence="1">CU02</strain>
    </source>
</reference>
<keyword evidence="2" id="KW-1185">Reference proteome</keyword>
<accession>A0ACC2IUD6</accession>
<gene>
    <name evidence="1" type="ORF">OPT61_g322</name>
</gene>
<dbReference type="EMBL" id="JAPHNI010000010">
    <property type="protein sequence ID" value="KAJ8118763.1"/>
    <property type="molecule type" value="Genomic_DNA"/>
</dbReference>
<name>A0ACC2IUD6_9PLEO</name>
<sequence>MATNDVSKRSGRADTASSSATQQYVDQSLYSDVYLTPASNHTESALRSSSRTTFITMTPRKVALPQIALGGVSQVPMAVEQKLSTAQRQVDRDWKRLMMVVSTIVLACIGRWLLSATIQAIATSVASIAHLLLFLLEQDLDITFGTGLLLWIVFGGHRYLKAPWFLRHPVESEHRQLIKSSQAIAETAASIRLDYSPIDTLYVSSPHSSATNAVITVPPITAANSTTPLPEHVVDQVSILDSTSFDHSGNEYTESDHDLLEISTTKATVDLTIASSQSNGQGRGSIPDEMPLTHVSVKDIARTDTHAAAGVLEHLITPIPDQAVDMSVEETSDSHSSNSTNSSGSYASSHTMPSSEDGAVERHATDTNSHGGSRGEVAASERCPRTRSMIDLDELFKVLMDYGSLKFCEGPLHEVAMSAWIQSNEETETIANAGVTSSNFSGIMSLPGRPLCNDKHDLETLLTMLRPWLPMDIQQHLKHGDITEMARLREDITGLNVHSRRLELLWHQCRTPVVNGAAITVTDISVIYMYEMFRTRNFRPACPPGIAAIPSLTSSFRHYLTDEEEIKINQGCVEHIACEEHAYKCRSLQLLEQHPGHAGAQRGNPVPDWLEDVIEDELYDAHAYLPCTCGEKALNDHITSRYNVEPGYDPSQYAYDVPRLFYLGDDALDQDRQRKEGEDAYFGHTVGFPRSQKFAQDCELHAVPTNKPWILMDGLDDPNCALVGSNNDLPVPGFTELTKYPPGFRMARGFRELEHSALPPRCKHGYLHPPFADHCMGCFPSGENHENCSECEAHDAVRAIIDDPSKEREYEEIRKDWDRAQFEHARKFEEYEKIHVANAKHTANNTLYFSGWPSARCV</sequence>
<comment type="caution">
    <text evidence="1">The sequence shown here is derived from an EMBL/GenBank/DDBJ whole genome shotgun (WGS) entry which is preliminary data.</text>
</comment>
<evidence type="ECO:0000313" key="1">
    <source>
        <dbReference type="EMBL" id="KAJ8118763.1"/>
    </source>
</evidence>
<proteinExistence type="predicted"/>
<evidence type="ECO:0000313" key="2">
    <source>
        <dbReference type="Proteomes" id="UP001153331"/>
    </source>
</evidence>
<organism evidence="1 2">
    <name type="scientific">Boeremia exigua</name>
    <dbReference type="NCBI Taxonomy" id="749465"/>
    <lineage>
        <taxon>Eukaryota</taxon>
        <taxon>Fungi</taxon>
        <taxon>Dikarya</taxon>
        <taxon>Ascomycota</taxon>
        <taxon>Pezizomycotina</taxon>
        <taxon>Dothideomycetes</taxon>
        <taxon>Pleosporomycetidae</taxon>
        <taxon>Pleosporales</taxon>
        <taxon>Pleosporineae</taxon>
        <taxon>Didymellaceae</taxon>
        <taxon>Boeremia</taxon>
    </lineage>
</organism>
<protein>
    <submittedName>
        <fullName evidence="1">Uncharacterized protein</fullName>
    </submittedName>
</protein>